<feature type="domain" description="HTH marR-type" evidence="6">
    <location>
        <begin position="17"/>
        <end position="147"/>
    </location>
</feature>
<gene>
    <name evidence="7" type="ORF">HMPREF3293_01241</name>
</gene>
<comment type="subcellular location">
    <subcellularLocation>
        <location evidence="1">Cytoplasm</location>
    </subcellularLocation>
</comment>
<dbReference type="Proteomes" id="UP000070366">
    <property type="component" value="Unassembled WGS sequence"/>
</dbReference>
<dbReference type="STRING" id="626937.HMPREF3293_01241"/>
<protein>
    <submittedName>
        <fullName evidence="7">Organic hydroperoxide resistance transcriptional regulator</fullName>
    </submittedName>
</protein>
<dbReference type="GO" id="GO:0005737">
    <property type="term" value="C:cytoplasm"/>
    <property type="evidence" value="ECO:0007669"/>
    <property type="project" value="UniProtKB-SubCell"/>
</dbReference>
<evidence type="ECO:0000256" key="2">
    <source>
        <dbReference type="ARBA" id="ARBA00022490"/>
    </source>
</evidence>
<keyword evidence="4" id="KW-0238">DNA-binding</keyword>
<dbReference type="AlphaFoldDB" id="A0A136Q5M2"/>
<dbReference type="SUPFAM" id="SSF46785">
    <property type="entry name" value="Winged helix' DNA-binding domain"/>
    <property type="match status" value="1"/>
</dbReference>
<dbReference type="EMBL" id="LSZW01000054">
    <property type="protein sequence ID" value="KXK65949.1"/>
    <property type="molecule type" value="Genomic_DNA"/>
</dbReference>
<dbReference type="Gene3D" id="1.10.10.10">
    <property type="entry name" value="Winged helix-like DNA-binding domain superfamily/Winged helix DNA-binding domain"/>
    <property type="match status" value="1"/>
</dbReference>
<dbReference type="PATRIC" id="fig|626937.4.peg.1227"/>
<dbReference type="InterPro" id="IPR039422">
    <property type="entry name" value="MarR/SlyA-like"/>
</dbReference>
<accession>A0A136Q5M2</accession>
<dbReference type="PROSITE" id="PS50995">
    <property type="entry name" value="HTH_MARR_2"/>
    <property type="match status" value="1"/>
</dbReference>
<dbReference type="InterPro" id="IPR036388">
    <property type="entry name" value="WH-like_DNA-bd_sf"/>
</dbReference>
<dbReference type="PANTHER" id="PTHR33164:SF5">
    <property type="entry name" value="ORGANIC HYDROPEROXIDE RESISTANCE TRANSCRIPTIONAL REGULATOR"/>
    <property type="match status" value="1"/>
</dbReference>
<evidence type="ECO:0000256" key="5">
    <source>
        <dbReference type="ARBA" id="ARBA00023163"/>
    </source>
</evidence>
<evidence type="ECO:0000259" key="6">
    <source>
        <dbReference type="PROSITE" id="PS50995"/>
    </source>
</evidence>
<dbReference type="PANTHER" id="PTHR33164">
    <property type="entry name" value="TRANSCRIPTIONAL REGULATOR, MARR FAMILY"/>
    <property type="match status" value="1"/>
</dbReference>
<reference evidence="7 8" key="1">
    <citation type="submission" date="2016-02" db="EMBL/GenBank/DDBJ databases">
        <authorList>
            <person name="Wen L."/>
            <person name="He K."/>
            <person name="Yang H."/>
        </authorList>
    </citation>
    <scope>NUCLEOTIDE SEQUENCE [LARGE SCALE GENOMIC DNA]</scope>
    <source>
        <strain evidence="7 8">DSM 22607</strain>
    </source>
</reference>
<sequence length="149" mass="16633">MGGRGDTIMEYDVLKLENQLCFPLYACSREIVKKYTPLLAEIGLTYTQYIVMLVLWEQKKTTAKELGERLHLDSGTLTPLLKRLEANGLVSRFRAPEDERNLMVALTGKGGELQAKAADIPGRIGPCINLSPEEAVTLYSLLYKILDCV</sequence>
<evidence type="ECO:0000313" key="7">
    <source>
        <dbReference type="EMBL" id="KXK65949.1"/>
    </source>
</evidence>
<name>A0A136Q5M2_9FIRM</name>
<keyword evidence="8" id="KW-1185">Reference proteome</keyword>
<dbReference type="SMART" id="SM00347">
    <property type="entry name" value="HTH_MARR"/>
    <property type="match status" value="1"/>
</dbReference>
<dbReference type="InterPro" id="IPR055166">
    <property type="entry name" value="Transc_reg_Sar_Rot_HTH"/>
</dbReference>
<evidence type="ECO:0000256" key="3">
    <source>
        <dbReference type="ARBA" id="ARBA00023015"/>
    </source>
</evidence>
<evidence type="ECO:0000313" key="8">
    <source>
        <dbReference type="Proteomes" id="UP000070366"/>
    </source>
</evidence>
<dbReference type="PRINTS" id="PR00598">
    <property type="entry name" value="HTHMARR"/>
</dbReference>
<keyword evidence="3" id="KW-0805">Transcription regulation</keyword>
<dbReference type="GO" id="GO:0006950">
    <property type="term" value="P:response to stress"/>
    <property type="evidence" value="ECO:0007669"/>
    <property type="project" value="TreeGrafter"/>
</dbReference>
<keyword evidence="5" id="KW-0804">Transcription</keyword>
<organism evidence="7 8">
    <name type="scientific">Christensenella minuta</name>
    <dbReference type="NCBI Taxonomy" id="626937"/>
    <lineage>
        <taxon>Bacteria</taxon>
        <taxon>Bacillati</taxon>
        <taxon>Bacillota</taxon>
        <taxon>Clostridia</taxon>
        <taxon>Christensenellales</taxon>
        <taxon>Christensenellaceae</taxon>
        <taxon>Christensenella</taxon>
    </lineage>
</organism>
<dbReference type="InterPro" id="IPR036390">
    <property type="entry name" value="WH_DNA-bd_sf"/>
</dbReference>
<dbReference type="Pfam" id="PF22381">
    <property type="entry name" value="Staph_reg_Sar_Rot"/>
    <property type="match status" value="1"/>
</dbReference>
<proteinExistence type="predicted"/>
<dbReference type="GO" id="GO:0003677">
    <property type="term" value="F:DNA binding"/>
    <property type="evidence" value="ECO:0007669"/>
    <property type="project" value="UniProtKB-KW"/>
</dbReference>
<evidence type="ECO:0000256" key="4">
    <source>
        <dbReference type="ARBA" id="ARBA00023125"/>
    </source>
</evidence>
<dbReference type="GO" id="GO:0003700">
    <property type="term" value="F:DNA-binding transcription factor activity"/>
    <property type="evidence" value="ECO:0007669"/>
    <property type="project" value="InterPro"/>
</dbReference>
<keyword evidence="2" id="KW-0963">Cytoplasm</keyword>
<dbReference type="InterPro" id="IPR000835">
    <property type="entry name" value="HTH_MarR-typ"/>
</dbReference>
<comment type="caution">
    <text evidence="7">The sequence shown here is derived from an EMBL/GenBank/DDBJ whole genome shotgun (WGS) entry which is preliminary data.</text>
</comment>
<dbReference type="FunFam" id="1.10.10.10:FF:000163">
    <property type="entry name" value="MarR family transcriptional regulator"/>
    <property type="match status" value="1"/>
</dbReference>
<evidence type="ECO:0000256" key="1">
    <source>
        <dbReference type="ARBA" id="ARBA00004496"/>
    </source>
</evidence>